<evidence type="ECO:0000313" key="1">
    <source>
        <dbReference type="EMBL" id="KAJ3554462.1"/>
    </source>
</evidence>
<sequence>MLQWHSLTRRFSVLRDSSGAPVAANDLRSRFEAQRAKGSENQLREEEEDMLLSWLRSNGKQRSSTATGTEVAGNNPASAYSDDLDDNFRNSVAPSLAGGQSVRSTATSSSAALHASPSNASISSGKGSQASRRMSNNLFGSGKFQDYTYMRNAHQRRPGASISTARSHPDSVMSMSTVTSSRAGNNSMYSDSQSLRPVTPEGSGYTNSVTSSPNKTLSTRDEVSDHVVDFQGLGTNLAKAMSPNAIRRMSLALEEVIAEIEDDDQVLVERSPISVTPNNYIQPVRGHVCNVRCAASLIMSVTHQPEPSPSSTSPPSSPGDEAGMAFSSDDQIVVDEAQRMSPNPRSRTTSPIPRLPGYIPGMPRPMTPHETSFDADDQTPSATPRATSPRLPGVAPQPPSALTHSFSSMYRTNSNASVSRTSRPTSPVATAPVSPSPLFFNRTPNGRFTPEDRNVNGSTSPTPDPVDSPVLGRRRPLSPLSGAAFQPMASVSSSRPSTPSNITWNTPSSPTSSRAHGRNGSASASGHSRNGSVISVPDAGDLGQSPTSTRSLRSPALPDSPVMDIGHVSTTSLNAYTEMRPASAMSGTELGSPIQMSNRSLRSPTPTHGGAHSPTSPTFPDQSVQTNGTAFPSSRRSSRQNAHSSFTLSPSHALLLSPIANSSRSSLESAGSSYHSWDDDHKKDRLFNLFSHLDPQSEWHDFSADKSGSSTSRTTPLENQDAEEIVRRQMGLTKPDMVAIQDKLVSAALTKAATPEGRHRSNSVRKRRPSTSQSNYSYNGGDSRVPTPAPQVQAQVAPPATAPLIRSSNSGQIALLDAVLDSIESPRKKTVTIPQPEETARPEVVTPTLKSKASSPSIRQRALADVLFGPEDGEISKPPVQVPVIQAPESESQSAIEKPVAPLFSEPDQTAQEKEYYASEVTTPITPALSLGSPHGHVDATLLALDVQRRAEAATAALRKSPSIPKMSDAGSTRRRISPSQISSPKLVSASTSVDTIPLPSVQTQAAQHQSTGGTSTTRLSSRFKKLRGTLRTKAHTSDESTPYPLDVRTPPSSQTATYRPSPHSVVSAHGMTSATEPSHPRISPPVVPSPPASATPGIKGFMSLFRKQRHAGPVEVSPNSDRRGAPLSPPHMIPTSAPPKHERVASPPPPQVQSAPPEQGQFLPLRPFSPQSPLSASFDSSDIIPEDAVTAPSSVPVIQSEEAALKQLFDAANDLGLDQAALNALVARSPSLSSRPTIKTKSRSNSVADNRQTRSDVRESAVSQSPLPSEGRPSIDTTATTTTSARPSLDVRQPTASLNIRKNLESTSALRPHPVASDPQKAIVRRTIIVPSDSKNPGLDINALNALMRKQSLSRRRRSGGATSVQSNRSLQDRAPTPPPPRSSTSKRFSTDRTPPVPQLPSSHTALQEIPAPVQVEQSSSAYDSLYDMYASDSKASNVNNTANPDGSQHAGDEESGPAVEVIELANGETIWSIVNGLRDDDAESFYDNRRSFASDYSGEGVKVLFKEHGRKGSKGSTTSFLSRKKQLQPSSSANRPETKVFFSTSAQIGRLIESLSRDLDAGSFNITPDHAHGLGHAGHSASSSVGSASDMRWTLEEKLEHMLGSMSANT</sequence>
<accession>A0ACC1T6Q5</accession>
<reference evidence="1" key="1">
    <citation type="submission" date="2022-07" db="EMBL/GenBank/DDBJ databases">
        <title>Genome Sequence of Phlebia brevispora.</title>
        <authorList>
            <person name="Buettner E."/>
        </authorList>
    </citation>
    <scope>NUCLEOTIDE SEQUENCE</scope>
    <source>
        <strain evidence="1">MPL23</strain>
    </source>
</reference>
<dbReference type="EMBL" id="JANHOG010000428">
    <property type="protein sequence ID" value="KAJ3554462.1"/>
    <property type="molecule type" value="Genomic_DNA"/>
</dbReference>
<name>A0ACC1T6Q5_9APHY</name>
<comment type="caution">
    <text evidence="1">The sequence shown here is derived from an EMBL/GenBank/DDBJ whole genome shotgun (WGS) entry which is preliminary data.</text>
</comment>
<proteinExistence type="predicted"/>
<protein>
    <submittedName>
        <fullName evidence="1">Uncharacterized protein</fullName>
    </submittedName>
</protein>
<dbReference type="Proteomes" id="UP001148662">
    <property type="component" value="Unassembled WGS sequence"/>
</dbReference>
<organism evidence="1 2">
    <name type="scientific">Phlebia brevispora</name>
    <dbReference type="NCBI Taxonomy" id="194682"/>
    <lineage>
        <taxon>Eukaryota</taxon>
        <taxon>Fungi</taxon>
        <taxon>Dikarya</taxon>
        <taxon>Basidiomycota</taxon>
        <taxon>Agaricomycotina</taxon>
        <taxon>Agaricomycetes</taxon>
        <taxon>Polyporales</taxon>
        <taxon>Meruliaceae</taxon>
        <taxon>Phlebia</taxon>
    </lineage>
</organism>
<gene>
    <name evidence="1" type="ORF">NM688_g3099</name>
</gene>
<keyword evidence="2" id="KW-1185">Reference proteome</keyword>
<evidence type="ECO:0000313" key="2">
    <source>
        <dbReference type="Proteomes" id="UP001148662"/>
    </source>
</evidence>